<reference evidence="3" key="1">
    <citation type="submission" date="2018-03" db="EMBL/GenBank/DDBJ databases">
        <authorList>
            <person name="Guldener U."/>
        </authorList>
    </citation>
    <scope>NUCLEOTIDE SEQUENCE</scope>
</reference>
<evidence type="ECO:0000256" key="1">
    <source>
        <dbReference type="SAM" id="Coils"/>
    </source>
</evidence>
<evidence type="ECO:0000313" key="3">
    <source>
        <dbReference type="EMBL" id="SPJ75886.1"/>
    </source>
</evidence>
<keyword evidence="1" id="KW-0175">Coiled coil</keyword>
<evidence type="ECO:0000256" key="2">
    <source>
        <dbReference type="SAM" id="MobiDB-lite"/>
    </source>
</evidence>
<name>A0AAE8SHD7_9HYPO</name>
<evidence type="ECO:0000313" key="4">
    <source>
        <dbReference type="Proteomes" id="UP001187734"/>
    </source>
</evidence>
<feature type="coiled-coil region" evidence="1">
    <location>
        <begin position="165"/>
        <end position="199"/>
    </location>
</feature>
<dbReference type="AlphaFoldDB" id="A0AAE8SHD7"/>
<organism evidence="3 4">
    <name type="scientific">Fusarium torulosum</name>
    <dbReference type="NCBI Taxonomy" id="33205"/>
    <lineage>
        <taxon>Eukaryota</taxon>
        <taxon>Fungi</taxon>
        <taxon>Dikarya</taxon>
        <taxon>Ascomycota</taxon>
        <taxon>Pezizomycotina</taxon>
        <taxon>Sordariomycetes</taxon>
        <taxon>Hypocreomycetidae</taxon>
        <taxon>Hypocreales</taxon>
        <taxon>Nectriaceae</taxon>
        <taxon>Fusarium</taxon>
    </lineage>
</organism>
<evidence type="ECO:0008006" key="5">
    <source>
        <dbReference type="Google" id="ProtNLM"/>
    </source>
</evidence>
<protein>
    <recommendedName>
        <fullName evidence="5">Fungal N-terminal domain-containing protein</fullName>
    </recommendedName>
</protein>
<dbReference type="Proteomes" id="UP001187734">
    <property type="component" value="Unassembled WGS sequence"/>
</dbReference>
<feature type="region of interest" description="Disordered" evidence="2">
    <location>
        <begin position="232"/>
        <end position="384"/>
    </location>
</feature>
<dbReference type="EMBL" id="ONZP01000176">
    <property type="protein sequence ID" value="SPJ75886.1"/>
    <property type="molecule type" value="Genomic_DNA"/>
</dbReference>
<proteinExistence type="predicted"/>
<feature type="compositionally biased region" description="Basic and acidic residues" evidence="2">
    <location>
        <begin position="255"/>
        <end position="267"/>
    </location>
</feature>
<gene>
    <name evidence="3" type="ORF">FTOL_05617</name>
</gene>
<comment type="caution">
    <text evidence="3">The sequence shown here is derived from an EMBL/GenBank/DDBJ whole genome shotgun (WGS) entry which is preliminary data.</text>
</comment>
<accession>A0AAE8SHD7</accession>
<sequence>MAEALGVIASVATIASLAKPTVKLAKSLRSIAKHEDPIANAIRRIANQIEVSATTVDLAVQQLKGHCSTLQKIPDAPTGVLQYISENKSVDVLIRGTEDIARQLKDAQHGLKSMSGQHAFLKRLKWYVWDKMELDSLFPDMQLLGLCLSFVCPILKMEINQYIKQRSSTEVKEVMEEQIKSLRRELKISEDRYRKLRDDRDFVTNYGSGFDAEFQSLATPLLRLAESMRRTGAVPQTTEAPAHTRFDSQAPMPEIQRRTRTDYRRSQGSEVELNFTAPPRQSDRDRGPTPRRRTTPIHPVSEAHITPLGHESRNKAPPRESSTPSSQQSSSARDSGSSLPSPSVQTPQTPRTPQAPSTPQTPDMPEPLRTSSSPKAKGKRTCTLRSGFLKIPESDWQEIKIMTAIDTTVQDNFISIKQAKELELPIRDLEQKDYDYIHQDKSPSSAKIVGKVVGLRWRRREGSKYIPVDLWVEECYPQTGEHMVLGKRFVRTVQRQEKDGQ</sequence>
<keyword evidence="4" id="KW-1185">Reference proteome</keyword>
<feature type="compositionally biased region" description="Low complexity" evidence="2">
    <location>
        <begin position="319"/>
        <end position="361"/>
    </location>
</feature>